<organism evidence="2 3">
    <name type="scientific">Spartinivicinus marinus</name>
    <dbReference type="NCBI Taxonomy" id="2994442"/>
    <lineage>
        <taxon>Bacteria</taxon>
        <taxon>Pseudomonadati</taxon>
        <taxon>Pseudomonadota</taxon>
        <taxon>Gammaproteobacteria</taxon>
        <taxon>Oceanospirillales</taxon>
        <taxon>Zooshikellaceae</taxon>
        <taxon>Spartinivicinus</taxon>
    </lineage>
</organism>
<proteinExistence type="predicted"/>
<dbReference type="PANTHER" id="PTHR43883">
    <property type="entry name" value="SLR0207 PROTEIN"/>
    <property type="match status" value="1"/>
</dbReference>
<dbReference type="PANTHER" id="PTHR43883:SF1">
    <property type="entry name" value="GLUCONOKINASE"/>
    <property type="match status" value="1"/>
</dbReference>
<dbReference type="InterPro" id="IPR021122">
    <property type="entry name" value="RNA_ligase_dom_REL/Rnl2"/>
</dbReference>
<dbReference type="Gene3D" id="3.30.470.30">
    <property type="entry name" value="DNA ligase/mRNA capping enzyme"/>
    <property type="match status" value="1"/>
</dbReference>
<name>A0A853IDD0_9GAMM</name>
<dbReference type="InterPro" id="IPR052732">
    <property type="entry name" value="Cell-binding_unc_protein"/>
</dbReference>
<comment type="caution">
    <text evidence="2">The sequence shown here is derived from an EMBL/GenBank/DDBJ whole genome shotgun (WGS) entry which is preliminary data.</text>
</comment>
<dbReference type="AlphaFoldDB" id="A0A853IDD0"/>
<dbReference type="GO" id="GO:0016874">
    <property type="term" value="F:ligase activity"/>
    <property type="evidence" value="ECO:0007669"/>
    <property type="project" value="UniProtKB-KW"/>
</dbReference>
<dbReference type="RefSeq" id="WP_180570562.1">
    <property type="nucleotide sequence ID" value="NZ_JACCKB010000044.1"/>
</dbReference>
<gene>
    <name evidence="2" type="ORF">H0A36_21315</name>
</gene>
<protein>
    <submittedName>
        <fullName evidence="2">RNA ligase family protein</fullName>
    </submittedName>
</protein>
<dbReference type="Proteomes" id="UP000569732">
    <property type="component" value="Unassembled WGS sequence"/>
</dbReference>
<evidence type="ECO:0000313" key="3">
    <source>
        <dbReference type="Proteomes" id="UP000569732"/>
    </source>
</evidence>
<evidence type="ECO:0000259" key="1">
    <source>
        <dbReference type="Pfam" id="PF09414"/>
    </source>
</evidence>
<feature type="domain" description="RNA ligase" evidence="1">
    <location>
        <begin position="35"/>
        <end position="184"/>
    </location>
</feature>
<accession>A0A853IDD0</accession>
<sequence length="220" mass="25780">MNYCKYPRTLHLPWSPGYSDDDIAMDHCDNFVGKDVVITEKLDGENTTMYRENIHARSVDSRHHPSRNWVKRLHGDICHLIPEGWRLCGENIYAQHSIIYDNLISYFYLFSIWDKNNRCLNWQQTLKQANQWGLATPNVLYQGEWNEKLVRDLKINTHQSEGYVVRLAASFHYDEFSQAVAKWVRAGHVTSDEHWMHKPILPNKLAPNKVMDGSEGHNDE</sequence>
<evidence type="ECO:0000313" key="2">
    <source>
        <dbReference type="EMBL" id="NYZ68558.1"/>
    </source>
</evidence>
<keyword evidence="3" id="KW-1185">Reference proteome</keyword>
<dbReference type="Pfam" id="PF09414">
    <property type="entry name" value="RNA_ligase"/>
    <property type="match status" value="1"/>
</dbReference>
<reference evidence="2 3" key="1">
    <citation type="submission" date="2020-07" db="EMBL/GenBank/DDBJ databases">
        <title>Endozoicomonas sp. nov., isolated from sediment.</title>
        <authorList>
            <person name="Gu T."/>
        </authorList>
    </citation>
    <scope>NUCLEOTIDE SEQUENCE [LARGE SCALE GENOMIC DNA]</scope>
    <source>
        <strain evidence="2 3">SM1973</strain>
    </source>
</reference>
<keyword evidence="2" id="KW-0436">Ligase</keyword>
<dbReference type="EMBL" id="JACCKB010000044">
    <property type="protein sequence ID" value="NYZ68558.1"/>
    <property type="molecule type" value="Genomic_DNA"/>
</dbReference>
<dbReference type="SUPFAM" id="SSF56091">
    <property type="entry name" value="DNA ligase/mRNA capping enzyme, catalytic domain"/>
    <property type="match status" value="1"/>
</dbReference>